<feature type="transmembrane region" description="Helical" evidence="1">
    <location>
        <begin position="24"/>
        <end position="43"/>
    </location>
</feature>
<name>A0ABY9H643_9GAMM</name>
<feature type="transmembrane region" description="Helical" evidence="1">
    <location>
        <begin position="136"/>
        <end position="156"/>
    </location>
</feature>
<feature type="transmembrane region" description="Helical" evidence="1">
    <location>
        <begin position="49"/>
        <end position="82"/>
    </location>
</feature>
<keyword evidence="1" id="KW-1133">Transmembrane helix</keyword>
<evidence type="ECO:0000256" key="1">
    <source>
        <dbReference type="SAM" id="Phobius"/>
    </source>
</evidence>
<evidence type="ECO:0000313" key="3">
    <source>
        <dbReference type="Proteomes" id="UP001235344"/>
    </source>
</evidence>
<organism evidence="2 3">
    <name type="scientific">Halomonas alkalicola</name>
    <dbReference type="NCBI Taxonomy" id="1930622"/>
    <lineage>
        <taxon>Bacteria</taxon>
        <taxon>Pseudomonadati</taxon>
        <taxon>Pseudomonadota</taxon>
        <taxon>Gammaproteobacteria</taxon>
        <taxon>Oceanospirillales</taxon>
        <taxon>Halomonadaceae</taxon>
        <taxon>Halomonas</taxon>
    </lineage>
</organism>
<feature type="transmembrane region" description="Helical" evidence="1">
    <location>
        <begin position="185"/>
        <end position="205"/>
    </location>
</feature>
<feature type="transmembrane region" description="Helical" evidence="1">
    <location>
        <begin position="94"/>
        <end position="112"/>
    </location>
</feature>
<dbReference type="Proteomes" id="UP001235344">
    <property type="component" value="Chromosome"/>
</dbReference>
<reference evidence="2 3" key="1">
    <citation type="submission" date="2023-08" db="EMBL/GenBank/DDBJ databases">
        <title>Transcriptome Analysis of Halomonas alkalicola CICC 11012s to Identify the Genes Involved in Alkaline Tolerances.</title>
        <authorList>
            <person name="Zhai L."/>
        </authorList>
    </citation>
    <scope>NUCLEOTIDE SEQUENCE [LARGE SCALE GENOMIC DNA]</scope>
    <source>
        <strain evidence="2 3">CICC 11012s</strain>
    </source>
</reference>
<keyword evidence="3" id="KW-1185">Reference proteome</keyword>
<accession>A0ABY9H643</accession>
<dbReference type="RefSeq" id="WP_305501549.1">
    <property type="nucleotide sequence ID" value="NZ_CP131913.1"/>
</dbReference>
<gene>
    <name evidence="2" type="ORF">B6N23_02030</name>
</gene>
<proteinExistence type="predicted"/>
<evidence type="ECO:0000313" key="2">
    <source>
        <dbReference type="EMBL" id="WLI73743.1"/>
    </source>
</evidence>
<keyword evidence="1" id="KW-0472">Membrane</keyword>
<keyword evidence="1" id="KW-0812">Transmembrane</keyword>
<dbReference type="EMBL" id="CP131913">
    <property type="protein sequence ID" value="WLI73743.1"/>
    <property type="molecule type" value="Genomic_DNA"/>
</dbReference>
<sequence>MHSSSGVDLLASQRVTGVAREPSFFVPFVVDFIILTLILVASLLKRYIIIAFAVLLLLLSLSPSGYMILFGSVFGALVIVFLRTPIRTRHKIQHVLYFIRALSLFLAFYFSFVDTPSFYYVYKRFTSLDVSSSSRFYMVVMPFYWMLDSSVFTFLFGNGIKTYSIIGTEFFLPDGSPVHVTSNNFFVDTFWGSGLIGLVVLISFFHTFSLNCSNQVFQIIKYLLPQ</sequence>
<protein>
    <submittedName>
        <fullName evidence="2">Uncharacterized protein</fullName>
    </submittedName>
</protein>